<protein>
    <submittedName>
        <fullName evidence="3">NTTRR-F1 domain</fullName>
    </submittedName>
</protein>
<evidence type="ECO:0000313" key="3">
    <source>
        <dbReference type="EMBL" id="MDH5163447.1"/>
    </source>
</evidence>
<dbReference type="SUPFAM" id="SSF53756">
    <property type="entry name" value="UDP-Glycosyltransferase/glycogen phosphorylase"/>
    <property type="match status" value="1"/>
</dbReference>
<dbReference type="Proteomes" id="UP001159179">
    <property type="component" value="Unassembled WGS sequence"/>
</dbReference>
<dbReference type="RefSeq" id="WP_280618163.1">
    <property type="nucleotide sequence ID" value="NZ_JAROYP010000015.1"/>
</dbReference>
<dbReference type="AlphaFoldDB" id="A0AAW6T2Y1"/>
<sequence>MKILALMTFDIFRFSLGAALEKLGHEVRYLGEFDASDLEKEILDFKPDMVIDMGWDVWQQDKYQDGELESIRDMIKKYQLFHLYFAEEDWLHFERWSKRYCKIMQPSFVLTRSPLTIRGYEEMGIPATFFDVGTNPDFHKPSAFNPDYACDVAVVATGNYTIGEIRYKSINDLVVPLIDKDFDVKIWGRDWDVLDWCYLNKKIPERMLKGKLPFTETPSVFSSAKICISIQTCNDQLSSRTLDILSSGGFLLTSNTKAVREKLLPGVNCAVTNSREETLELISYYLQNEQERIQIASEGHKTAIEKFSYQKSLSTVWPEIEREWARNQPLQIRPSLQNLIKNGEFKEPLELDWVTHHAELVEDKGYKGSGSIRFMEGEENAFIQQKVTVEPYKNYLLSAWLAKEGEKTGAPINIIIYYYTKDHEIIEIGLYTSLFSTDMSDVSENKWFGFRAVTLNVPENADYAQILINKLPHKDNSAPVLLSLCELREIVL</sequence>
<evidence type="ECO:0000313" key="4">
    <source>
        <dbReference type="Proteomes" id="UP001159179"/>
    </source>
</evidence>
<feature type="domain" description="Spore protein YkvP/CgeB glycosyl transferase-like" evidence="2">
    <location>
        <begin position="180"/>
        <end position="312"/>
    </location>
</feature>
<accession>A0AAW6T2Y1</accession>
<organism evidence="3 4">
    <name type="scientific">Heyndrickxia oleronia</name>
    <dbReference type="NCBI Taxonomy" id="38875"/>
    <lineage>
        <taxon>Bacteria</taxon>
        <taxon>Bacillati</taxon>
        <taxon>Bacillota</taxon>
        <taxon>Bacilli</taxon>
        <taxon>Bacillales</taxon>
        <taxon>Bacillaceae</taxon>
        <taxon>Heyndrickxia</taxon>
    </lineage>
</organism>
<evidence type="ECO:0000259" key="2">
    <source>
        <dbReference type="Pfam" id="PF13524"/>
    </source>
</evidence>
<dbReference type="EMBL" id="JAROYP010000015">
    <property type="protein sequence ID" value="MDH5163447.1"/>
    <property type="molecule type" value="Genomic_DNA"/>
</dbReference>
<gene>
    <name evidence="3" type="ORF">P5X88_21155</name>
</gene>
<dbReference type="Pfam" id="PF12996">
    <property type="entry name" value="DUF3880"/>
    <property type="match status" value="1"/>
</dbReference>
<dbReference type="InterPro" id="IPR024542">
    <property type="entry name" value="YkvP_N"/>
</dbReference>
<dbReference type="InterPro" id="IPR055259">
    <property type="entry name" value="YkvP/CgeB_Glyco_trans-like"/>
</dbReference>
<dbReference type="Pfam" id="PF13524">
    <property type="entry name" value="Glyco_trans_1_2"/>
    <property type="match status" value="1"/>
</dbReference>
<reference evidence="3" key="1">
    <citation type="submission" date="2023-03" db="EMBL/GenBank/DDBJ databases">
        <title>Bacterial isolates from washroom surfaces on a university campus.</title>
        <authorList>
            <person name="Holman D.B."/>
            <person name="Gzyl K.E."/>
            <person name="Taheri A.E."/>
        </authorList>
    </citation>
    <scope>NUCLEOTIDE SEQUENCE</scope>
    <source>
        <strain evidence="3">RD03</strain>
    </source>
</reference>
<evidence type="ECO:0000259" key="1">
    <source>
        <dbReference type="Pfam" id="PF12996"/>
    </source>
</evidence>
<comment type="caution">
    <text evidence="3">The sequence shown here is derived from an EMBL/GenBank/DDBJ whole genome shotgun (WGS) entry which is preliminary data.</text>
</comment>
<dbReference type="Gene3D" id="2.60.120.260">
    <property type="entry name" value="Galactose-binding domain-like"/>
    <property type="match status" value="1"/>
</dbReference>
<feature type="domain" description="Spore protein YkvP N-terminal" evidence="1">
    <location>
        <begin position="3"/>
        <end position="111"/>
    </location>
</feature>
<dbReference type="NCBIfam" id="NF033675">
    <property type="entry name" value="NTTRR-F1"/>
    <property type="match status" value="1"/>
</dbReference>
<name>A0AAW6T2Y1_9BACI</name>
<proteinExistence type="predicted"/>